<evidence type="ECO:0000313" key="3">
    <source>
        <dbReference type="RefSeq" id="XP_025411822.1"/>
    </source>
</evidence>
<dbReference type="GeneID" id="112684484"/>
<dbReference type="Proteomes" id="UP000694846">
    <property type="component" value="Unplaced"/>
</dbReference>
<organism evidence="2 3">
    <name type="scientific">Sipha flava</name>
    <name type="common">yellow sugarcane aphid</name>
    <dbReference type="NCBI Taxonomy" id="143950"/>
    <lineage>
        <taxon>Eukaryota</taxon>
        <taxon>Metazoa</taxon>
        <taxon>Ecdysozoa</taxon>
        <taxon>Arthropoda</taxon>
        <taxon>Hexapoda</taxon>
        <taxon>Insecta</taxon>
        <taxon>Pterygota</taxon>
        <taxon>Neoptera</taxon>
        <taxon>Paraneoptera</taxon>
        <taxon>Hemiptera</taxon>
        <taxon>Sternorrhyncha</taxon>
        <taxon>Aphidomorpha</taxon>
        <taxon>Aphidoidea</taxon>
        <taxon>Aphididae</taxon>
        <taxon>Sipha</taxon>
    </lineage>
</organism>
<dbReference type="RefSeq" id="XP_025411822.1">
    <property type="nucleotide sequence ID" value="XM_025556037.1"/>
</dbReference>
<dbReference type="InterPro" id="IPR029526">
    <property type="entry name" value="PGBD"/>
</dbReference>
<dbReference type="PANTHER" id="PTHR46599:SF3">
    <property type="entry name" value="PIGGYBAC TRANSPOSABLE ELEMENT-DERIVED PROTEIN 4"/>
    <property type="match status" value="1"/>
</dbReference>
<reference evidence="3" key="1">
    <citation type="submission" date="2025-08" db="UniProtKB">
        <authorList>
            <consortium name="RefSeq"/>
        </authorList>
    </citation>
    <scope>IDENTIFICATION</scope>
    <source>
        <tissue evidence="3">Whole body</tissue>
    </source>
</reference>
<gene>
    <name evidence="3" type="primary">LOC112684484</name>
</gene>
<name>A0A8B8FME4_9HEMI</name>
<sequence>MNINDSDICQVLFEDIPSDDGSVTSIDDTDMDENYIIPTQNTNNIIEESSDSSGEEVNTIDQHSTSIVKWKNKRSVHLLSNFHDPKEVETAERKNKDGSTSYVPCPIALKEYNKNMNCVDKFDQNKKTCQIDRKSKKWWHRIFIHFIDVAVVNAHVIYTQKTGIKIKINDFRRQISSELFSKKIIEKRQMKQTSEPPPVQLKRNKPFVSKSIRLEQSAHHPTRSTRRRCGNCSTKYKEVRTEWVKLRFKP</sequence>
<protein>
    <submittedName>
        <fullName evidence="3">PiggyBac transposable element-derived protein 4-like</fullName>
    </submittedName>
</protein>
<proteinExistence type="predicted"/>
<dbReference type="AlphaFoldDB" id="A0A8B8FME4"/>
<evidence type="ECO:0000313" key="2">
    <source>
        <dbReference type="Proteomes" id="UP000694846"/>
    </source>
</evidence>
<dbReference type="PANTHER" id="PTHR46599">
    <property type="entry name" value="PIGGYBAC TRANSPOSABLE ELEMENT-DERIVED PROTEIN 4"/>
    <property type="match status" value="1"/>
</dbReference>
<evidence type="ECO:0000259" key="1">
    <source>
        <dbReference type="Pfam" id="PF13843"/>
    </source>
</evidence>
<accession>A0A8B8FME4</accession>
<dbReference type="Pfam" id="PF13843">
    <property type="entry name" value="DDE_Tnp_1_7"/>
    <property type="match status" value="1"/>
</dbReference>
<keyword evidence="2" id="KW-1185">Reference proteome</keyword>
<feature type="domain" description="PiggyBac transposable element-derived protein" evidence="1">
    <location>
        <begin position="60"/>
        <end position="155"/>
    </location>
</feature>
<dbReference type="OrthoDB" id="6600797at2759"/>